<keyword evidence="2" id="KW-0647">Proteasome</keyword>
<dbReference type="GeneID" id="56027851"/>
<dbReference type="EMBL" id="CP058529">
    <property type="protein sequence ID" value="QLG26647.1"/>
    <property type="molecule type" value="Genomic_DNA"/>
</dbReference>
<dbReference type="KEGG" id="halg:HUG10_03420"/>
<feature type="compositionally biased region" description="Basic and acidic residues" evidence="1">
    <location>
        <begin position="229"/>
        <end position="244"/>
    </location>
</feature>
<dbReference type="Gene3D" id="3.40.50.10900">
    <property type="entry name" value="PAC-like subunit"/>
    <property type="match status" value="1"/>
</dbReference>
<dbReference type="InterPro" id="IPR038389">
    <property type="entry name" value="PSMG2_sf"/>
</dbReference>
<evidence type="ECO:0000313" key="3">
    <source>
        <dbReference type="Proteomes" id="UP000509750"/>
    </source>
</evidence>
<keyword evidence="3" id="KW-1185">Reference proteome</keyword>
<feature type="region of interest" description="Disordered" evidence="1">
    <location>
        <begin position="229"/>
        <end position="251"/>
    </location>
</feature>
<dbReference type="SUPFAM" id="SSF159659">
    <property type="entry name" value="Cgl1923-like"/>
    <property type="match status" value="1"/>
</dbReference>
<reference evidence="2 3" key="1">
    <citation type="submission" date="2020-07" db="EMBL/GenBank/DDBJ databases">
        <title>Gai3-2, isolated from salt lake.</title>
        <authorList>
            <person name="Cui H."/>
            <person name="Shi X."/>
        </authorList>
    </citation>
    <scope>NUCLEOTIDE SEQUENCE [LARGE SCALE GENOMIC DNA]</scope>
    <source>
        <strain evidence="2 3">Gai3-2</strain>
    </source>
</reference>
<gene>
    <name evidence="2" type="ORF">HUG10_03420</name>
</gene>
<dbReference type="AlphaFoldDB" id="A0A7D5GJJ3"/>
<evidence type="ECO:0000313" key="2">
    <source>
        <dbReference type="EMBL" id="QLG26647.1"/>
    </source>
</evidence>
<proteinExistence type="predicted"/>
<evidence type="ECO:0000256" key="1">
    <source>
        <dbReference type="SAM" id="MobiDB-lite"/>
    </source>
</evidence>
<dbReference type="Pfam" id="PF09754">
    <property type="entry name" value="PAC2"/>
    <property type="match status" value="1"/>
</dbReference>
<dbReference type="InterPro" id="IPR019151">
    <property type="entry name" value="Proteasome_assmbl_chaperone_2"/>
</dbReference>
<dbReference type="PANTHER" id="PTHR35610">
    <property type="entry name" value="3-ISOPROPYLMALATE DEHYDRATASE-RELATED"/>
    <property type="match status" value="1"/>
</dbReference>
<protein>
    <submittedName>
        <fullName evidence="2">Proteasome assembly chaperone family protein</fullName>
    </submittedName>
</protein>
<dbReference type="PANTHER" id="PTHR35610:SF3">
    <property type="entry name" value="PROTEASOME ASSEMBLY CHAPERONE FAMILY PROTEIN"/>
    <property type="match status" value="1"/>
</dbReference>
<sequence length="251" mass="27198">MPRTDTFARFERRGETTAESPTLIVGMPENGVVGSIVVNQITKQLGLGHEGNIVSESFPNVSTFGEGKVRDLVRVFAGADPPVVIPHCDIALPMSASADLATCVVNDLAAEFERAIIMAGVPAPSEEQIGEVTGVVTCEETENELREAGVQLEPSVGYLTGASGAILDECYHANVPTMALVVKAHPFFPDPKAAQAVIEKALEPLVDFEIDTGELEEQTDEIRRQMEQVSRHFEQLQNSQERRTGTSSMYQ</sequence>
<dbReference type="OrthoDB" id="165933at2157"/>
<organism evidence="2 3">
    <name type="scientific">Halorarum halophilum</name>
    <dbReference type="NCBI Taxonomy" id="2743090"/>
    <lineage>
        <taxon>Archaea</taxon>
        <taxon>Methanobacteriati</taxon>
        <taxon>Methanobacteriota</taxon>
        <taxon>Stenosarchaea group</taxon>
        <taxon>Halobacteria</taxon>
        <taxon>Halobacteriales</taxon>
        <taxon>Haloferacaceae</taxon>
        <taxon>Halorarum</taxon>
    </lineage>
</organism>
<name>A0A7D5GJJ3_9EURY</name>
<accession>A0A7D5GJJ3</accession>
<dbReference type="Proteomes" id="UP000509750">
    <property type="component" value="Chromosome"/>
</dbReference>
<dbReference type="GO" id="GO:0000502">
    <property type="term" value="C:proteasome complex"/>
    <property type="evidence" value="ECO:0007669"/>
    <property type="project" value="UniProtKB-KW"/>
</dbReference>
<dbReference type="RefSeq" id="WP_179168222.1">
    <property type="nucleotide sequence ID" value="NZ_CP058529.1"/>
</dbReference>